<dbReference type="GO" id="GO:0006950">
    <property type="term" value="P:response to stress"/>
    <property type="evidence" value="ECO:0007669"/>
    <property type="project" value="UniProtKB-ARBA"/>
</dbReference>
<keyword evidence="3" id="KW-1185">Reference proteome</keyword>
<dbReference type="Proteomes" id="UP000235672">
    <property type="component" value="Unassembled WGS sequence"/>
</dbReference>
<dbReference type="EMBL" id="KZ613477">
    <property type="protein sequence ID" value="PMD22634.1"/>
    <property type="molecule type" value="Genomic_DNA"/>
</dbReference>
<accession>A0A2J6Q8R6</accession>
<evidence type="ECO:0000313" key="2">
    <source>
        <dbReference type="EMBL" id="PMD22634.1"/>
    </source>
</evidence>
<dbReference type="Pfam" id="PF10263">
    <property type="entry name" value="SprT-like"/>
    <property type="match status" value="1"/>
</dbReference>
<dbReference type="InterPro" id="IPR006640">
    <property type="entry name" value="SprT-like_domain"/>
</dbReference>
<evidence type="ECO:0000259" key="1">
    <source>
        <dbReference type="Pfam" id="PF10263"/>
    </source>
</evidence>
<dbReference type="AlphaFoldDB" id="A0A2J6Q8R6"/>
<evidence type="ECO:0000313" key="3">
    <source>
        <dbReference type="Proteomes" id="UP000235672"/>
    </source>
</evidence>
<protein>
    <recommendedName>
        <fullName evidence="1">SprT-like domain-containing protein</fullName>
    </recommendedName>
</protein>
<reference evidence="2 3" key="1">
    <citation type="submission" date="2016-05" db="EMBL/GenBank/DDBJ databases">
        <title>A degradative enzymes factory behind the ericoid mycorrhizal symbiosis.</title>
        <authorList>
            <consortium name="DOE Joint Genome Institute"/>
            <person name="Martino E."/>
            <person name="Morin E."/>
            <person name="Grelet G."/>
            <person name="Kuo A."/>
            <person name="Kohler A."/>
            <person name="Daghino S."/>
            <person name="Barry K."/>
            <person name="Choi C."/>
            <person name="Cichocki N."/>
            <person name="Clum A."/>
            <person name="Copeland A."/>
            <person name="Hainaut M."/>
            <person name="Haridas S."/>
            <person name="Labutti K."/>
            <person name="Lindquist E."/>
            <person name="Lipzen A."/>
            <person name="Khouja H.-R."/>
            <person name="Murat C."/>
            <person name="Ohm R."/>
            <person name="Olson A."/>
            <person name="Spatafora J."/>
            <person name="Veneault-Fourrey C."/>
            <person name="Henrissat B."/>
            <person name="Grigoriev I."/>
            <person name="Martin F."/>
            <person name="Perotto S."/>
        </authorList>
    </citation>
    <scope>NUCLEOTIDE SEQUENCE [LARGE SCALE GENOMIC DNA]</scope>
    <source>
        <strain evidence="2 3">UAMH 7357</strain>
    </source>
</reference>
<feature type="domain" description="SprT-like" evidence="1">
    <location>
        <begin position="84"/>
        <end position="211"/>
    </location>
</feature>
<gene>
    <name evidence="2" type="ORF">NA56DRAFT_702422</name>
</gene>
<organism evidence="2 3">
    <name type="scientific">Hyaloscypha hepaticicola</name>
    <dbReference type="NCBI Taxonomy" id="2082293"/>
    <lineage>
        <taxon>Eukaryota</taxon>
        <taxon>Fungi</taxon>
        <taxon>Dikarya</taxon>
        <taxon>Ascomycota</taxon>
        <taxon>Pezizomycotina</taxon>
        <taxon>Leotiomycetes</taxon>
        <taxon>Helotiales</taxon>
        <taxon>Hyaloscyphaceae</taxon>
        <taxon>Hyaloscypha</taxon>
    </lineage>
</organism>
<proteinExistence type="predicted"/>
<name>A0A2J6Q8R6_9HELO</name>
<sequence length="275" mass="32644">MVFGIHKLHLKVDEHKLYSEDANKEVFVLYRHSAGDLRRILIKNSKLRDNALSRRQQKALAAFKKSELFDFRKDTEHSRKEVIEAYFHLFDDLFFFGSLRRRVELRIRHRKLRGPLCTLGITSGREIEDRIRGMFKGDNVKKAVEIKIYLEEEEHRSRKEALVEYRATLLHEMIHAFLLCWACDYEECTAAWDGHGHGAIWQDIACALEHATRERGFLHLELRLGREISLAIEVHQTGSWPRKSDFARWNIAERDFLKRYKYVENIEGPPQWRKS</sequence>
<dbReference type="OrthoDB" id="3529261at2759"/>